<dbReference type="EMBL" id="VSSQ01006225">
    <property type="protein sequence ID" value="MPM31961.1"/>
    <property type="molecule type" value="Genomic_DNA"/>
</dbReference>
<dbReference type="CDD" id="cd13128">
    <property type="entry name" value="MATE_Wzx_like"/>
    <property type="match status" value="1"/>
</dbReference>
<sequence length="484" mass="54622">MTKQKLLIKNYIFNVVLTMLNIIFPIITFPYVSRVLGAEGLGKVSFVNSIVNYFLIFAVLGIPNYGLREIARYSKDEIKSSKVFNEIFTLGLLASFLVSVLYYSMILSFEAFYNDRLLYSICGLTLILNIFSIDWMYKGFEDYKYITIRSIVFKVLSIILLFVLVRSKSDYVMYAFISIVALSGANLVNILMAKKHVKFNVKNLNLKRHIAPIFILLSTEVAINIYVNLDSTMLGLISGNTSVGYYTAAIKINKMVVPIVTSLGAVLLPRLSYYIKENNKEMFDKYITKSVQYVLFIALPAAVGLFMLAPEIILLFSGEEFLPAVTAMRIATPTILFLGISNLTGMQILIPLGKEKYLFYSVSIAAVTNFILNLGFIPLFSQNGAALSTTIVEGLVIIIQWYFIKDYLKGKFINKSNFKYVLGSFGIALIVYIIKSFSLGAILTIIVSIPIAALFYIIFNFILKEPILMLLFEKFINKRGEVHE</sequence>
<keyword evidence="2" id="KW-1003">Cell membrane</keyword>
<evidence type="ECO:0000256" key="2">
    <source>
        <dbReference type="ARBA" id="ARBA00022475"/>
    </source>
</evidence>
<feature type="transmembrane region" description="Helical" evidence="6">
    <location>
        <begin position="83"/>
        <end position="105"/>
    </location>
</feature>
<gene>
    <name evidence="7" type="primary">rfbX_4</name>
    <name evidence="7" type="ORF">SDC9_78518</name>
</gene>
<dbReference type="AlphaFoldDB" id="A0A644YVT8"/>
<keyword evidence="4 6" id="KW-1133">Transmembrane helix</keyword>
<feature type="transmembrane region" description="Helical" evidence="6">
    <location>
        <begin position="171"/>
        <end position="190"/>
    </location>
</feature>
<dbReference type="InterPro" id="IPR002797">
    <property type="entry name" value="Polysacc_synth"/>
</dbReference>
<accession>A0A644YVT8</accession>
<feature type="transmembrane region" description="Helical" evidence="6">
    <location>
        <begin position="210"/>
        <end position="229"/>
    </location>
</feature>
<evidence type="ECO:0000256" key="1">
    <source>
        <dbReference type="ARBA" id="ARBA00004651"/>
    </source>
</evidence>
<dbReference type="InterPro" id="IPR050833">
    <property type="entry name" value="Poly_Biosynth_Transport"/>
</dbReference>
<proteinExistence type="predicted"/>
<evidence type="ECO:0000256" key="5">
    <source>
        <dbReference type="ARBA" id="ARBA00023136"/>
    </source>
</evidence>
<feature type="transmembrane region" description="Helical" evidence="6">
    <location>
        <begin position="416"/>
        <end position="434"/>
    </location>
</feature>
<feature type="transmembrane region" description="Helical" evidence="6">
    <location>
        <begin position="385"/>
        <end position="404"/>
    </location>
</feature>
<evidence type="ECO:0000313" key="7">
    <source>
        <dbReference type="EMBL" id="MPM31961.1"/>
    </source>
</evidence>
<evidence type="ECO:0000256" key="6">
    <source>
        <dbReference type="SAM" id="Phobius"/>
    </source>
</evidence>
<feature type="transmembrane region" description="Helical" evidence="6">
    <location>
        <begin position="117"/>
        <end position="137"/>
    </location>
</feature>
<feature type="transmembrane region" description="Helical" evidence="6">
    <location>
        <begin position="357"/>
        <end position="379"/>
    </location>
</feature>
<feature type="transmembrane region" description="Helical" evidence="6">
    <location>
        <begin position="293"/>
        <end position="318"/>
    </location>
</feature>
<comment type="caution">
    <text evidence="7">The sequence shown here is derived from an EMBL/GenBank/DDBJ whole genome shotgun (WGS) entry which is preliminary data.</text>
</comment>
<feature type="transmembrane region" description="Helical" evidence="6">
    <location>
        <begin position="146"/>
        <end position="165"/>
    </location>
</feature>
<feature type="transmembrane region" description="Helical" evidence="6">
    <location>
        <begin position="255"/>
        <end position="273"/>
    </location>
</feature>
<keyword evidence="5 6" id="KW-0472">Membrane</keyword>
<feature type="transmembrane region" description="Helical" evidence="6">
    <location>
        <begin position="330"/>
        <end position="350"/>
    </location>
</feature>
<feature type="transmembrane region" description="Helical" evidence="6">
    <location>
        <begin position="440"/>
        <end position="463"/>
    </location>
</feature>
<name>A0A644YVT8_9ZZZZ</name>
<protein>
    <submittedName>
        <fullName evidence="7">Putative O-antigen transporter</fullName>
    </submittedName>
</protein>
<comment type="subcellular location">
    <subcellularLocation>
        <location evidence="1">Cell membrane</location>
        <topology evidence="1">Multi-pass membrane protein</topology>
    </subcellularLocation>
</comment>
<dbReference type="Pfam" id="PF01943">
    <property type="entry name" value="Polysacc_synt"/>
    <property type="match status" value="1"/>
</dbReference>
<keyword evidence="3 6" id="KW-0812">Transmembrane</keyword>
<organism evidence="7">
    <name type="scientific">bioreactor metagenome</name>
    <dbReference type="NCBI Taxonomy" id="1076179"/>
    <lineage>
        <taxon>unclassified sequences</taxon>
        <taxon>metagenomes</taxon>
        <taxon>ecological metagenomes</taxon>
    </lineage>
</organism>
<feature type="transmembrane region" description="Helical" evidence="6">
    <location>
        <begin position="44"/>
        <end position="62"/>
    </location>
</feature>
<reference evidence="7" key="1">
    <citation type="submission" date="2019-08" db="EMBL/GenBank/DDBJ databases">
        <authorList>
            <person name="Kucharzyk K."/>
            <person name="Murdoch R.W."/>
            <person name="Higgins S."/>
            <person name="Loffler F."/>
        </authorList>
    </citation>
    <scope>NUCLEOTIDE SEQUENCE</scope>
</reference>
<dbReference type="PANTHER" id="PTHR30250">
    <property type="entry name" value="PST FAMILY PREDICTED COLANIC ACID TRANSPORTER"/>
    <property type="match status" value="1"/>
</dbReference>
<evidence type="ECO:0000256" key="3">
    <source>
        <dbReference type="ARBA" id="ARBA00022692"/>
    </source>
</evidence>
<dbReference type="PANTHER" id="PTHR30250:SF11">
    <property type="entry name" value="O-ANTIGEN TRANSPORTER-RELATED"/>
    <property type="match status" value="1"/>
</dbReference>
<evidence type="ECO:0000256" key="4">
    <source>
        <dbReference type="ARBA" id="ARBA00022989"/>
    </source>
</evidence>
<feature type="transmembrane region" description="Helical" evidence="6">
    <location>
        <begin position="12"/>
        <end position="32"/>
    </location>
</feature>
<dbReference type="GO" id="GO:0005886">
    <property type="term" value="C:plasma membrane"/>
    <property type="evidence" value="ECO:0007669"/>
    <property type="project" value="UniProtKB-SubCell"/>
</dbReference>